<dbReference type="GO" id="GO:0003676">
    <property type="term" value="F:nucleic acid binding"/>
    <property type="evidence" value="ECO:0007669"/>
    <property type="project" value="InterPro"/>
</dbReference>
<reference evidence="1" key="1">
    <citation type="submission" date="2020-08" db="EMBL/GenBank/DDBJ databases">
        <title>Multicomponent nature underlies the extraordinary mechanical properties of spider dragline silk.</title>
        <authorList>
            <person name="Kono N."/>
            <person name="Nakamura H."/>
            <person name="Mori M."/>
            <person name="Yoshida Y."/>
            <person name="Ohtoshi R."/>
            <person name="Malay A.D."/>
            <person name="Moran D.A.P."/>
            <person name="Tomita M."/>
            <person name="Numata K."/>
            <person name="Arakawa K."/>
        </authorList>
    </citation>
    <scope>NUCLEOTIDE SEQUENCE</scope>
</reference>
<dbReference type="PANTHER" id="PTHR47326">
    <property type="entry name" value="TRANSPOSABLE ELEMENT TC3 TRANSPOSASE-LIKE PROTEIN"/>
    <property type="match status" value="1"/>
</dbReference>
<organism evidence="1 3">
    <name type="scientific">Trichonephila inaurata madagascariensis</name>
    <dbReference type="NCBI Taxonomy" id="2747483"/>
    <lineage>
        <taxon>Eukaryota</taxon>
        <taxon>Metazoa</taxon>
        <taxon>Ecdysozoa</taxon>
        <taxon>Arthropoda</taxon>
        <taxon>Chelicerata</taxon>
        <taxon>Arachnida</taxon>
        <taxon>Araneae</taxon>
        <taxon>Araneomorphae</taxon>
        <taxon>Entelegynae</taxon>
        <taxon>Araneoidea</taxon>
        <taxon>Nephilidae</taxon>
        <taxon>Trichonephila</taxon>
        <taxon>Trichonephila inaurata</taxon>
    </lineage>
</organism>
<gene>
    <name evidence="2" type="ORF">TNIN_161171</name>
    <name evidence="1" type="ORF">TNIN_328221</name>
</gene>
<evidence type="ECO:0000313" key="1">
    <source>
        <dbReference type="EMBL" id="GFY42923.1"/>
    </source>
</evidence>
<proteinExistence type="predicted"/>
<name>A0A8X6WX47_9ARAC</name>
<protein>
    <submittedName>
        <fullName evidence="1">Putative DD41D transposase</fullName>
    </submittedName>
</protein>
<dbReference type="AlphaFoldDB" id="A0A8X6WX47"/>
<dbReference type="EMBL" id="BMAV01023232">
    <property type="protein sequence ID" value="GFY78841.1"/>
    <property type="molecule type" value="Genomic_DNA"/>
</dbReference>
<keyword evidence="3" id="KW-1185">Reference proteome</keyword>
<dbReference type="OrthoDB" id="7898978at2759"/>
<comment type="caution">
    <text evidence="1">The sequence shown here is derived from an EMBL/GenBank/DDBJ whole genome shotgun (WGS) entry which is preliminary data.</text>
</comment>
<dbReference type="EMBL" id="BMAV01003387">
    <property type="protein sequence ID" value="GFY42923.1"/>
    <property type="molecule type" value="Genomic_DNA"/>
</dbReference>
<evidence type="ECO:0000313" key="3">
    <source>
        <dbReference type="Proteomes" id="UP000886998"/>
    </source>
</evidence>
<sequence>MDHSKRRRCHTAHDTIDLLKNKFDERVISRNRPVDWPPRSCDLTALDFFLWSYVKSLVFANKPTTLEELKANIEREIPAVSAEMCGRVMGKIGSNESTAANVPAVAI</sequence>
<dbReference type="InterPro" id="IPR036397">
    <property type="entry name" value="RNaseH_sf"/>
</dbReference>
<dbReference type="Gene3D" id="3.30.420.10">
    <property type="entry name" value="Ribonuclease H-like superfamily/Ribonuclease H"/>
    <property type="match status" value="1"/>
</dbReference>
<evidence type="ECO:0000313" key="2">
    <source>
        <dbReference type="EMBL" id="GFY78841.1"/>
    </source>
</evidence>
<accession>A0A8X6WX47</accession>
<dbReference type="Proteomes" id="UP000886998">
    <property type="component" value="Unassembled WGS sequence"/>
</dbReference>
<dbReference type="PANTHER" id="PTHR47326:SF1">
    <property type="entry name" value="HTH PSQ-TYPE DOMAIN-CONTAINING PROTEIN"/>
    <property type="match status" value="1"/>
</dbReference>